<evidence type="ECO:0000256" key="2">
    <source>
        <dbReference type="ARBA" id="ARBA00022679"/>
    </source>
</evidence>
<gene>
    <name evidence="8" type="ORF">Y981_06070</name>
</gene>
<comment type="cofactor">
    <cofactor evidence="1">
        <name>Mg(2+)</name>
        <dbReference type="ChEBI" id="CHEBI:18420"/>
    </cofactor>
</comment>
<dbReference type="GO" id="GO:0016787">
    <property type="term" value="F:hydrolase activity"/>
    <property type="evidence" value="ECO:0007669"/>
    <property type="project" value="UniProtKB-KW"/>
</dbReference>
<dbReference type="InterPro" id="IPR029060">
    <property type="entry name" value="PIN-like_dom_sf"/>
</dbReference>
<evidence type="ECO:0000256" key="6">
    <source>
        <dbReference type="SAM" id="Phobius"/>
    </source>
</evidence>
<keyword evidence="9" id="KW-1185">Reference proteome</keyword>
<evidence type="ECO:0000256" key="4">
    <source>
        <dbReference type="ARBA" id="ARBA00022801"/>
    </source>
</evidence>
<dbReference type="GO" id="GO:0004518">
    <property type="term" value="F:nuclease activity"/>
    <property type="evidence" value="ECO:0007669"/>
    <property type="project" value="UniProtKB-KW"/>
</dbReference>
<evidence type="ECO:0000313" key="8">
    <source>
        <dbReference type="EMBL" id="AIA30483.1"/>
    </source>
</evidence>
<dbReference type="RefSeq" id="WP_014960990.1">
    <property type="nucleotide sequence ID" value="NZ_CP007243.1"/>
</dbReference>
<keyword evidence="6" id="KW-0472">Membrane</keyword>
<protein>
    <submittedName>
        <fullName evidence="8">Twitching motility protein PilT</fullName>
    </submittedName>
</protein>
<dbReference type="GO" id="GO:0016740">
    <property type="term" value="F:transferase activity"/>
    <property type="evidence" value="ECO:0007669"/>
    <property type="project" value="UniProtKB-KW"/>
</dbReference>
<dbReference type="SMART" id="SM00670">
    <property type="entry name" value="PINc"/>
    <property type="match status" value="1"/>
</dbReference>
<proteinExistence type="predicted"/>
<sequence length="351" mass="38330">MNRSMITQLLFLVITAVAGIYVFTVIRGEPWPVGLGIGMAVGGFAILVQYLFGRFSLRIVLGGLVGLYGGLIAGGLLTYSTGTLFHMTLDQTAPMDIFIGLIMGYFGMVTGIRAGREFQHAGSILSFWLEGYRAIPPKILDTSVIIDGRIADICSTGFLEGVFYLPQFVILELQYIADSPDSMKRARGRRGLDVLQRMRTMSQIKVHITDEDFPHIKDVDAKLVALARRMKARIITNDLNLNKVAELQGVRVLNINDLANAVKPVVLPGENMRIYLVKEGKEHGQAIAYLDDGTMIVVDNARKSIGKNVDVVVTSVLQTSAGRMIFGKLKEEGDVVRERSGEGPGGEGLSP</sequence>
<organism evidence="8 9">
    <name type="scientific">Leptospirillum ferriphilum YSK</name>
    <dbReference type="NCBI Taxonomy" id="1441628"/>
    <lineage>
        <taxon>Bacteria</taxon>
        <taxon>Pseudomonadati</taxon>
        <taxon>Nitrospirota</taxon>
        <taxon>Nitrospiria</taxon>
        <taxon>Nitrospirales</taxon>
        <taxon>Nitrospiraceae</taxon>
        <taxon>Leptospirillum</taxon>
    </lineage>
</organism>
<feature type="transmembrane region" description="Helical" evidence="6">
    <location>
        <begin position="97"/>
        <end position="115"/>
    </location>
</feature>
<dbReference type="CDD" id="cd09877">
    <property type="entry name" value="PIN_YacL-like"/>
    <property type="match status" value="1"/>
</dbReference>
<accession>A0A059XUG0</accession>
<dbReference type="Pfam" id="PF01938">
    <property type="entry name" value="TRAM"/>
    <property type="match status" value="1"/>
</dbReference>
<dbReference type="KEGG" id="lfp:Y981_06070"/>
<evidence type="ECO:0000259" key="7">
    <source>
        <dbReference type="PROSITE" id="PS50926"/>
    </source>
</evidence>
<evidence type="ECO:0000256" key="3">
    <source>
        <dbReference type="ARBA" id="ARBA00022722"/>
    </source>
</evidence>
<keyword evidence="4" id="KW-0378">Hydrolase</keyword>
<dbReference type="PANTHER" id="PTHR11603:SF147">
    <property type="entry name" value="MEMBRANE PROTEIN"/>
    <property type="match status" value="1"/>
</dbReference>
<dbReference type="InterPro" id="IPR052041">
    <property type="entry name" value="Nucleic_acid_metab_PIN/TRAM"/>
</dbReference>
<dbReference type="AlphaFoldDB" id="A0A059XUG0"/>
<feature type="domain" description="TRAM" evidence="7">
    <location>
        <begin position="265"/>
        <end position="331"/>
    </location>
</feature>
<dbReference type="PROSITE" id="PS50926">
    <property type="entry name" value="TRAM"/>
    <property type="match status" value="1"/>
</dbReference>
<reference evidence="8 9" key="2">
    <citation type="journal article" date="2015" name="Biomed. Res. Int.">
        <title>Effects of Arsenite Resistance on the Growth and Functional Gene Expression of Leptospirillum ferriphilum and Acidithiobacillus thiooxidans in Pure Culture and Coculture.</title>
        <authorList>
            <person name="Jiang H."/>
            <person name="Liang Y."/>
            <person name="Yin H."/>
            <person name="Xiao Y."/>
            <person name="Guo X."/>
            <person name="Xu Y."/>
            <person name="Hu Q."/>
            <person name="Liu H."/>
            <person name="Liu X."/>
        </authorList>
    </citation>
    <scope>NUCLEOTIDE SEQUENCE [LARGE SCALE GENOMIC DNA]</scope>
    <source>
        <strain evidence="8 9">YSK</strain>
    </source>
</reference>
<keyword evidence="2" id="KW-0808">Transferase</keyword>
<keyword evidence="6" id="KW-1133">Transmembrane helix</keyword>
<dbReference type="InterPro" id="IPR002716">
    <property type="entry name" value="PIN_dom"/>
</dbReference>
<keyword evidence="6" id="KW-0812">Transmembrane</keyword>
<evidence type="ECO:0000256" key="1">
    <source>
        <dbReference type="ARBA" id="ARBA00001946"/>
    </source>
</evidence>
<dbReference type="Proteomes" id="UP000027059">
    <property type="component" value="Chromosome"/>
</dbReference>
<dbReference type="OrthoDB" id="9780734at2"/>
<dbReference type="PANTHER" id="PTHR11603">
    <property type="entry name" value="AAA FAMILY ATPASE"/>
    <property type="match status" value="1"/>
</dbReference>
<evidence type="ECO:0000256" key="5">
    <source>
        <dbReference type="ARBA" id="ARBA00022842"/>
    </source>
</evidence>
<keyword evidence="5" id="KW-0460">Magnesium</keyword>
<dbReference type="SUPFAM" id="SSF88723">
    <property type="entry name" value="PIN domain-like"/>
    <property type="match status" value="1"/>
</dbReference>
<feature type="transmembrane region" description="Helical" evidence="6">
    <location>
        <begin position="32"/>
        <end position="52"/>
    </location>
</feature>
<dbReference type="EMBL" id="CP007243">
    <property type="protein sequence ID" value="AIA30483.1"/>
    <property type="molecule type" value="Genomic_DNA"/>
</dbReference>
<feature type="transmembrane region" description="Helical" evidence="6">
    <location>
        <begin position="9"/>
        <end position="26"/>
    </location>
</feature>
<dbReference type="InterPro" id="IPR002792">
    <property type="entry name" value="TRAM_dom"/>
</dbReference>
<name>A0A059XUG0_9BACT</name>
<dbReference type="Pfam" id="PF01850">
    <property type="entry name" value="PIN"/>
    <property type="match status" value="1"/>
</dbReference>
<feature type="transmembrane region" description="Helical" evidence="6">
    <location>
        <begin position="59"/>
        <end position="77"/>
    </location>
</feature>
<dbReference type="HOGENOM" id="CLU_050839_0_0_0"/>
<reference evidence="9" key="1">
    <citation type="submission" date="2014-02" db="EMBL/GenBank/DDBJ databases">
        <title>Complete genome sequence and comparative genomic analysis of the nitrogen-fixing bacterium Leptospirillum ferriphilum YSK.</title>
        <authorList>
            <person name="Guo X."/>
            <person name="Yin H."/>
            <person name="Liang Y."/>
            <person name="Hu Q."/>
            <person name="Ma L."/>
            <person name="Xiao Y."/>
            <person name="Zhang X."/>
            <person name="Qiu G."/>
            <person name="Liu X."/>
        </authorList>
    </citation>
    <scope>NUCLEOTIDE SEQUENCE [LARGE SCALE GENOMIC DNA]</scope>
    <source>
        <strain evidence="9">YSK</strain>
    </source>
</reference>
<evidence type="ECO:0000313" key="9">
    <source>
        <dbReference type="Proteomes" id="UP000027059"/>
    </source>
</evidence>
<keyword evidence="3" id="KW-0540">Nuclease</keyword>
<dbReference type="Gene3D" id="3.40.50.1010">
    <property type="entry name" value="5'-nuclease"/>
    <property type="match status" value="1"/>
</dbReference>